<sequence>MPPHDTPQAKKGTASASYYNAFTLCYYDFHVLGHNMTYIWRCPTRQHQLPLFQAHFWQQPKHDDGQGEKIPMERKGRIWEQLDIGAGTGYFVAEALQHCLHNMDSEAVPRNPMRITLMDINMSSLSKARKRVEGILNRTDRKDLVGVATMHHDVLDLNMPRDKGLRGYDVVTMFNLLHCLRTITPQDKKKAFQFAARALKDDGALVGCTILPGREYQGTGLAGVRARYTLWLYNRVYKVFGNEGDTQEEFEKGLKAHFQEVKVSVVGSMMLFVARRPKRLGMRT</sequence>
<proteinExistence type="predicted"/>
<feature type="domain" description="Methyltransferase type 12" evidence="1">
    <location>
        <begin position="82"/>
        <end position="205"/>
    </location>
</feature>
<organism evidence="2 3">
    <name type="scientific">Triangularia setosa</name>
    <dbReference type="NCBI Taxonomy" id="2587417"/>
    <lineage>
        <taxon>Eukaryota</taxon>
        <taxon>Fungi</taxon>
        <taxon>Dikarya</taxon>
        <taxon>Ascomycota</taxon>
        <taxon>Pezizomycotina</taxon>
        <taxon>Sordariomycetes</taxon>
        <taxon>Sordariomycetidae</taxon>
        <taxon>Sordariales</taxon>
        <taxon>Podosporaceae</taxon>
        <taxon>Triangularia</taxon>
    </lineage>
</organism>
<dbReference type="SUPFAM" id="SSF53335">
    <property type="entry name" value="S-adenosyl-L-methionine-dependent methyltransferases"/>
    <property type="match status" value="1"/>
</dbReference>
<dbReference type="InterPro" id="IPR013217">
    <property type="entry name" value="Methyltransf_12"/>
</dbReference>
<keyword evidence="3" id="KW-1185">Reference proteome</keyword>
<dbReference type="InterPro" id="IPR029063">
    <property type="entry name" value="SAM-dependent_MTases_sf"/>
</dbReference>
<dbReference type="AlphaFoldDB" id="A0AAN7A3B4"/>
<comment type="caution">
    <text evidence="2">The sequence shown here is derived from an EMBL/GenBank/DDBJ whole genome shotgun (WGS) entry which is preliminary data.</text>
</comment>
<evidence type="ECO:0000313" key="2">
    <source>
        <dbReference type="EMBL" id="KAK4171835.1"/>
    </source>
</evidence>
<dbReference type="EMBL" id="MU866498">
    <property type="protein sequence ID" value="KAK4171835.1"/>
    <property type="molecule type" value="Genomic_DNA"/>
</dbReference>
<accession>A0AAN7A3B4</accession>
<gene>
    <name evidence="2" type="ORF">QBC36DRAFT_86852</name>
</gene>
<dbReference type="CDD" id="cd02440">
    <property type="entry name" value="AdoMet_MTases"/>
    <property type="match status" value="1"/>
</dbReference>
<name>A0AAN7A3B4_9PEZI</name>
<reference evidence="2" key="2">
    <citation type="submission" date="2023-05" db="EMBL/GenBank/DDBJ databases">
        <authorList>
            <consortium name="Lawrence Berkeley National Laboratory"/>
            <person name="Steindorff A."/>
            <person name="Hensen N."/>
            <person name="Bonometti L."/>
            <person name="Westerberg I."/>
            <person name="Brannstrom I.O."/>
            <person name="Guillou S."/>
            <person name="Cros-Aarteil S."/>
            <person name="Calhoun S."/>
            <person name="Haridas S."/>
            <person name="Kuo A."/>
            <person name="Mondo S."/>
            <person name="Pangilinan J."/>
            <person name="Riley R."/>
            <person name="Labutti K."/>
            <person name="Andreopoulos B."/>
            <person name="Lipzen A."/>
            <person name="Chen C."/>
            <person name="Yanf M."/>
            <person name="Daum C."/>
            <person name="Ng V."/>
            <person name="Clum A."/>
            <person name="Ohm R."/>
            <person name="Martin F."/>
            <person name="Silar P."/>
            <person name="Natvig D."/>
            <person name="Lalanne C."/>
            <person name="Gautier V."/>
            <person name="Ament-Velasquez S.L."/>
            <person name="Kruys A."/>
            <person name="Hutchinson M.I."/>
            <person name="Powell A.J."/>
            <person name="Barry K."/>
            <person name="Miller A.N."/>
            <person name="Grigoriev I.V."/>
            <person name="Debuchy R."/>
            <person name="Gladieux P."/>
            <person name="Thoren M.H."/>
            <person name="Johannesson H."/>
        </authorList>
    </citation>
    <scope>NUCLEOTIDE SEQUENCE</scope>
    <source>
        <strain evidence="2">CBS 892.96</strain>
    </source>
</reference>
<dbReference type="Gene3D" id="3.40.50.150">
    <property type="entry name" value="Vaccinia Virus protein VP39"/>
    <property type="match status" value="1"/>
</dbReference>
<dbReference type="Proteomes" id="UP001302321">
    <property type="component" value="Unassembled WGS sequence"/>
</dbReference>
<evidence type="ECO:0000259" key="1">
    <source>
        <dbReference type="Pfam" id="PF08242"/>
    </source>
</evidence>
<dbReference type="Pfam" id="PF08242">
    <property type="entry name" value="Methyltransf_12"/>
    <property type="match status" value="1"/>
</dbReference>
<protein>
    <recommendedName>
        <fullName evidence="1">Methyltransferase type 12 domain-containing protein</fullName>
    </recommendedName>
</protein>
<reference evidence="2" key="1">
    <citation type="journal article" date="2023" name="Mol. Phylogenet. Evol.">
        <title>Genome-scale phylogeny and comparative genomics of the fungal order Sordariales.</title>
        <authorList>
            <person name="Hensen N."/>
            <person name="Bonometti L."/>
            <person name="Westerberg I."/>
            <person name="Brannstrom I.O."/>
            <person name="Guillou S."/>
            <person name="Cros-Aarteil S."/>
            <person name="Calhoun S."/>
            <person name="Haridas S."/>
            <person name="Kuo A."/>
            <person name="Mondo S."/>
            <person name="Pangilinan J."/>
            <person name="Riley R."/>
            <person name="LaButti K."/>
            <person name="Andreopoulos B."/>
            <person name="Lipzen A."/>
            <person name="Chen C."/>
            <person name="Yan M."/>
            <person name="Daum C."/>
            <person name="Ng V."/>
            <person name="Clum A."/>
            <person name="Steindorff A."/>
            <person name="Ohm R.A."/>
            <person name="Martin F."/>
            <person name="Silar P."/>
            <person name="Natvig D.O."/>
            <person name="Lalanne C."/>
            <person name="Gautier V."/>
            <person name="Ament-Velasquez S.L."/>
            <person name="Kruys A."/>
            <person name="Hutchinson M.I."/>
            <person name="Powell A.J."/>
            <person name="Barry K."/>
            <person name="Miller A.N."/>
            <person name="Grigoriev I.V."/>
            <person name="Debuchy R."/>
            <person name="Gladieux P."/>
            <person name="Hiltunen Thoren M."/>
            <person name="Johannesson H."/>
        </authorList>
    </citation>
    <scope>NUCLEOTIDE SEQUENCE</scope>
    <source>
        <strain evidence="2">CBS 892.96</strain>
    </source>
</reference>
<evidence type="ECO:0000313" key="3">
    <source>
        <dbReference type="Proteomes" id="UP001302321"/>
    </source>
</evidence>